<evidence type="ECO:0000256" key="3">
    <source>
        <dbReference type="ARBA" id="ARBA00022692"/>
    </source>
</evidence>
<dbReference type="GO" id="GO:0005886">
    <property type="term" value="C:plasma membrane"/>
    <property type="evidence" value="ECO:0007669"/>
    <property type="project" value="UniProtKB-SubCell"/>
</dbReference>
<feature type="transmembrane region" description="Helical" evidence="6">
    <location>
        <begin position="30"/>
        <end position="56"/>
    </location>
</feature>
<dbReference type="Pfam" id="PF04024">
    <property type="entry name" value="PspC"/>
    <property type="match status" value="1"/>
</dbReference>
<dbReference type="eggNOG" id="COG1983">
    <property type="taxonomic scope" value="Bacteria"/>
</dbReference>
<evidence type="ECO:0000313" key="8">
    <source>
        <dbReference type="EMBL" id="EET62353.1"/>
    </source>
</evidence>
<feature type="domain" description="Phage shock protein PspC N-terminal" evidence="7">
    <location>
        <begin position="2"/>
        <end position="59"/>
    </location>
</feature>
<evidence type="ECO:0000256" key="4">
    <source>
        <dbReference type="ARBA" id="ARBA00022989"/>
    </source>
</evidence>
<keyword evidence="4 6" id="KW-1133">Transmembrane helix</keyword>
<gene>
    <name evidence="8" type="ORF">BRYFOR_05386</name>
</gene>
<evidence type="ECO:0000256" key="6">
    <source>
        <dbReference type="SAM" id="Phobius"/>
    </source>
</evidence>
<proteinExistence type="predicted"/>
<evidence type="ECO:0000256" key="5">
    <source>
        <dbReference type="ARBA" id="ARBA00023136"/>
    </source>
</evidence>
<organism evidence="8 9">
    <name type="scientific">Marvinbryantia formatexigens DSM 14469</name>
    <dbReference type="NCBI Taxonomy" id="478749"/>
    <lineage>
        <taxon>Bacteria</taxon>
        <taxon>Bacillati</taxon>
        <taxon>Bacillota</taxon>
        <taxon>Clostridia</taxon>
        <taxon>Lachnospirales</taxon>
        <taxon>Lachnospiraceae</taxon>
        <taxon>Marvinbryantia</taxon>
    </lineage>
</organism>
<dbReference type="AlphaFoldDB" id="C6L9U6"/>
<dbReference type="RefSeq" id="WP_006860188.1">
    <property type="nucleotide sequence ID" value="NZ_ACCL02000002.1"/>
</dbReference>
<keyword evidence="5 6" id="KW-0472">Membrane</keyword>
<sequence length="60" mass="6435">MKRLYKSSDDKMLCGVCGGIARYFNIDSTLVRLIFAILGITGGSGVLAYIIAVIIIPSEP</sequence>
<keyword evidence="3 6" id="KW-0812">Transmembrane</keyword>
<dbReference type="STRING" id="168384.SAMN05660368_03576"/>
<evidence type="ECO:0000256" key="1">
    <source>
        <dbReference type="ARBA" id="ARBA00004162"/>
    </source>
</evidence>
<dbReference type="Proteomes" id="UP000005561">
    <property type="component" value="Unassembled WGS sequence"/>
</dbReference>
<dbReference type="PANTHER" id="PTHR33885:SF3">
    <property type="entry name" value="PHAGE SHOCK PROTEIN C"/>
    <property type="match status" value="1"/>
</dbReference>
<dbReference type="PANTHER" id="PTHR33885">
    <property type="entry name" value="PHAGE SHOCK PROTEIN C"/>
    <property type="match status" value="1"/>
</dbReference>
<evidence type="ECO:0000313" key="9">
    <source>
        <dbReference type="Proteomes" id="UP000005561"/>
    </source>
</evidence>
<dbReference type="EMBL" id="ACCL02000002">
    <property type="protein sequence ID" value="EET62353.1"/>
    <property type="molecule type" value="Genomic_DNA"/>
</dbReference>
<keyword evidence="2" id="KW-1003">Cell membrane</keyword>
<accession>C6L9U6</accession>
<dbReference type="InterPro" id="IPR007168">
    <property type="entry name" value="Phageshock_PspC_N"/>
</dbReference>
<name>C6L9U6_9FIRM</name>
<keyword evidence="9" id="KW-1185">Reference proteome</keyword>
<reference evidence="8" key="1">
    <citation type="submission" date="2009-07" db="EMBL/GenBank/DDBJ databases">
        <authorList>
            <person name="Weinstock G."/>
            <person name="Sodergren E."/>
            <person name="Clifton S."/>
            <person name="Fulton L."/>
            <person name="Fulton B."/>
            <person name="Courtney L."/>
            <person name="Fronick C."/>
            <person name="Harrison M."/>
            <person name="Strong C."/>
            <person name="Farmer C."/>
            <person name="Delahaunty K."/>
            <person name="Markovic C."/>
            <person name="Hall O."/>
            <person name="Minx P."/>
            <person name="Tomlinson C."/>
            <person name="Mitreva M."/>
            <person name="Nelson J."/>
            <person name="Hou S."/>
            <person name="Wollam A."/>
            <person name="Pepin K.H."/>
            <person name="Johnson M."/>
            <person name="Bhonagiri V."/>
            <person name="Nash W.E."/>
            <person name="Warren W."/>
            <person name="Chinwalla A."/>
            <person name="Mardis E.R."/>
            <person name="Wilson R.K."/>
        </authorList>
    </citation>
    <scope>NUCLEOTIDE SEQUENCE [LARGE SCALE GENOMIC DNA]</scope>
    <source>
        <strain evidence="8">DSM 14469</strain>
    </source>
</reference>
<comment type="subcellular location">
    <subcellularLocation>
        <location evidence="1">Cell membrane</location>
        <topology evidence="1">Single-pass membrane protein</topology>
    </subcellularLocation>
</comment>
<evidence type="ECO:0000259" key="7">
    <source>
        <dbReference type="Pfam" id="PF04024"/>
    </source>
</evidence>
<protein>
    <recommendedName>
        <fullName evidence="7">Phage shock protein PspC N-terminal domain-containing protein</fullName>
    </recommendedName>
</protein>
<comment type="caution">
    <text evidence="8">The sequence shown here is derived from an EMBL/GenBank/DDBJ whole genome shotgun (WGS) entry which is preliminary data.</text>
</comment>
<evidence type="ECO:0000256" key="2">
    <source>
        <dbReference type="ARBA" id="ARBA00022475"/>
    </source>
</evidence>
<dbReference type="InterPro" id="IPR052027">
    <property type="entry name" value="PspC"/>
</dbReference>